<dbReference type="CDD" id="cd05233">
    <property type="entry name" value="SDR_c"/>
    <property type="match status" value="1"/>
</dbReference>
<dbReference type="PANTHER" id="PTHR15323:SF6">
    <property type="entry name" value="CELL DIVISION CYCLE PROTEIN 123 HOMOLOG"/>
    <property type="match status" value="1"/>
</dbReference>
<dbReference type="Proteomes" id="UP000469890">
    <property type="component" value="Unassembled WGS sequence"/>
</dbReference>
<dbReference type="Pfam" id="PF07065">
    <property type="entry name" value="D123"/>
    <property type="match status" value="1"/>
</dbReference>
<dbReference type="PRINTS" id="PR00081">
    <property type="entry name" value="GDHRDH"/>
</dbReference>
<dbReference type="InterPro" id="IPR002347">
    <property type="entry name" value="SDR_fam"/>
</dbReference>
<evidence type="ECO:0000313" key="2">
    <source>
        <dbReference type="EMBL" id="KAF1800978.1"/>
    </source>
</evidence>
<proteinExistence type="inferred from homology"/>
<gene>
    <name evidence="2" type="ORF">FB192DRAFT_1283133</name>
</gene>
<dbReference type="InterPro" id="IPR036291">
    <property type="entry name" value="NAD(P)-bd_dom_sf"/>
</dbReference>
<dbReference type="SUPFAM" id="SSF51735">
    <property type="entry name" value="NAD(P)-binding Rossmann-fold domains"/>
    <property type="match status" value="1"/>
</dbReference>
<evidence type="ECO:0000256" key="1">
    <source>
        <dbReference type="ARBA" id="ARBA00011047"/>
    </source>
</evidence>
<dbReference type="AlphaFoldDB" id="A0A8H4BF22"/>
<reference evidence="2 3" key="1">
    <citation type="submission" date="2019-09" db="EMBL/GenBank/DDBJ databases">
        <authorList>
            <consortium name="DOE Joint Genome Institute"/>
            <person name="Mondo S.J."/>
            <person name="Navarro-Mendoza M.I."/>
            <person name="Perez-Arques C."/>
            <person name="Panchal S."/>
            <person name="Nicolas F.E."/>
            <person name="Ganguly P."/>
            <person name="Pangilinan J."/>
            <person name="Grigoriev I."/>
            <person name="Heitman J."/>
            <person name="Sanya K."/>
            <person name="Garre V."/>
        </authorList>
    </citation>
    <scope>NUCLEOTIDE SEQUENCE [LARGE SCALE GENOMIC DNA]</scope>
    <source>
        <strain evidence="2 3">MU402</strain>
    </source>
</reference>
<dbReference type="InterPro" id="IPR009772">
    <property type="entry name" value="CDC123"/>
</dbReference>
<dbReference type="GO" id="GO:0005737">
    <property type="term" value="C:cytoplasm"/>
    <property type="evidence" value="ECO:0007669"/>
    <property type="project" value="TreeGrafter"/>
</dbReference>
<dbReference type="Gene3D" id="3.40.50.720">
    <property type="entry name" value="NAD(P)-binding Rossmann-like Domain"/>
    <property type="match status" value="1"/>
</dbReference>
<comment type="similarity">
    <text evidence="1">Belongs to the CDC123 family.</text>
</comment>
<organism evidence="2 3">
    <name type="scientific">Mucor circinelloides f. lusitanicus</name>
    <name type="common">Mucor racemosus var. lusitanicus</name>
    <dbReference type="NCBI Taxonomy" id="29924"/>
    <lineage>
        <taxon>Eukaryota</taxon>
        <taxon>Fungi</taxon>
        <taxon>Fungi incertae sedis</taxon>
        <taxon>Mucoromycota</taxon>
        <taxon>Mucoromycotina</taxon>
        <taxon>Mucoromycetes</taxon>
        <taxon>Mucorales</taxon>
        <taxon>Mucorineae</taxon>
        <taxon>Mucoraceae</taxon>
        <taxon>Mucor</taxon>
    </lineage>
</organism>
<protein>
    <submittedName>
        <fullName evidence="2">D123-domain-containing protein</fullName>
    </submittedName>
</protein>
<accession>A0A8H4BF22</accession>
<name>A0A8H4BF22_MUCCL</name>
<dbReference type="PANTHER" id="PTHR15323">
    <property type="entry name" value="D123 PROTEIN"/>
    <property type="match status" value="1"/>
</dbReference>
<comment type="caution">
    <text evidence="2">The sequence shown here is derived from an EMBL/GenBank/DDBJ whole genome shotgun (WGS) entry which is preliminary data.</text>
</comment>
<sequence length="492" mass="55815">MFNNAGIMHPEDDNALNTEERIWNLTMDINVKGVWFGCKHAIIAMRKSGGGSVINTASFVALMGAATPQLAYTASKGAVLAMTRELAMVHARENIRFNSLCPGPIRTPLLMDFLNTEEKKQRRLVHVPQGRFGEAIEQAYGALFLASDESSFVTGTDFRVDGGLSNAYVTPEGEPTGTILPLSQEFVDYLNAEGIYLPEDGQPIAASIEEIDSDEEITEFSNTQDDSKIPRFPQVEKEIREAIYEFEGAVFPKLNWTSPRDAAWISATQSLKCTSPFDVFLLLKSSDFINHDLNHAYEHCVDIQDREDQKTQFNLVLRKWYDLQPSMEFRCFVKNREIIGITQRDMNFYPFLLDTKQDVEQSIYEFFEDVIREGFESTHYVFDVYIQQSNNKVYLVDFNPFSPTTDALLYNWNELMAFDVDKDQAHIRLVESQAEANSLACNAPKFATNMIPKDVIDLSTGKSIAEFAEEFERAMKKTENGEYSDTDSSDEE</sequence>
<dbReference type="Pfam" id="PF13561">
    <property type="entry name" value="adh_short_C2"/>
    <property type="match status" value="1"/>
</dbReference>
<evidence type="ECO:0000313" key="3">
    <source>
        <dbReference type="Proteomes" id="UP000469890"/>
    </source>
</evidence>
<dbReference type="EMBL" id="JAAECE010000005">
    <property type="protein sequence ID" value="KAF1800978.1"/>
    <property type="molecule type" value="Genomic_DNA"/>
</dbReference>